<dbReference type="STRING" id="1801672.A2896_01460"/>
<dbReference type="CDD" id="cd02068">
    <property type="entry name" value="radical_SAM_B12_BD"/>
    <property type="match status" value="1"/>
</dbReference>
<dbReference type="Pfam" id="PF02310">
    <property type="entry name" value="B12-binding"/>
    <property type="match status" value="1"/>
</dbReference>
<comment type="cofactor">
    <cofactor evidence="1">
        <name>[4Fe-4S] cluster</name>
        <dbReference type="ChEBI" id="CHEBI:49883"/>
    </cofactor>
</comment>
<evidence type="ECO:0000256" key="3">
    <source>
        <dbReference type="ARBA" id="ARBA00022679"/>
    </source>
</evidence>
<dbReference type="InterPro" id="IPR034466">
    <property type="entry name" value="Methyltransferase_Class_B"/>
</dbReference>
<comment type="caution">
    <text evidence="10">The sequence shown here is derived from an EMBL/GenBank/DDBJ whole genome shotgun (WGS) entry which is preliminary data.</text>
</comment>
<evidence type="ECO:0000256" key="1">
    <source>
        <dbReference type="ARBA" id="ARBA00001966"/>
    </source>
</evidence>
<name>A0A1G2EF61_9BACT</name>
<dbReference type="SUPFAM" id="SSF52242">
    <property type="entry name" value="Cobalamin (vitamin B12)-binding domain"/>
    <property type="match status" value="1"/>
</dbReference>
<dbReference type="GO" id="GO:0031419">
    <property type="term" value="F:cobalamin binding"/>
    <property type="evidence" value="ECO:0007669"/>
    <property type="project" value="InterPro"/>
</dbReference>
<protein>
    <submittedName>
        <fullName evidence="10">Uncharacterized protein</fullName>
    </submittedName>
</protein>
<keyword evidence="7" id="KW-0411">Iron-sulfur</keyword>
<dbReference type="InterPro" id="IPR013785">
    <property type="entry name" value="Aldolase_TIM"/>
</dbReference>
<organism evidence="10 11">
    <name type="scientific">Candidatus Nealsonbacteria bacterium RIFCSPLOWO2_01_FULL_43_32</name>
    <dbReference type="NCBI Taxonomy" id="1801672"/>
    <lineage>
        <taxon>Bacteria</taxon>
        <taxon>Candidatus Nealsoniibacteriota</taxon>
    </lineage>
</organism>
<keyword evidence="6" id="KW-0408">Iron</keyword>
<dbReference type="AlphaFoldDB" id="A0A1G2EF61"/>
<evidence type="ECO:0000259" key="9">
    <source>
        <dbReference type="PROSITE" id="PS51918"/>
    </source>
</evidence>
<feature type="domain" description="B12-binding" evidence="8">
    <location>
        <begin position="1"/>
        <end position="125"/>
    </location>
</feature>
<keyword evidence="4" id="KW-0949">S-adenosyl-L-methionine</keyword>
<dbReference type="SFLD" id="SFLDS00029">
    <property type="entry name" value="Radical_SAM"/>
    <property type="match status" value="1"/>
</dbReference>
<gene>
    <name evidence="10" type="ORF">A2896_01460</name>
</gene>
<dbReference type="GO" id="GO:0046872">
    <property type="term" value="F:metal ion binding"/>
    <property type="evidence" value="ECO:0007669"/>
    <property type="project" value="UniProtKB-KW"/>
</dbReference>
<dbReference type="Gene3D" id="3.20.20.70">
    <property type="entry name" value="Aldolase class I"/>
    <property type="match status" value="1"/>
</dbReference>
<dbReference type="SUPFAM" id="SSF102114">
    <property type="entry name" value="Radical SAM enzymes"/>
    <property type="match status" value="1"/>
</dbReference>
<dbReference type="Gene3D" id="3.40.50.280">
    <property type="entry name" value="Cobalamin-binding domain"/>
    <property type="match status" value="1"/>
</dbReference>
<evidence type="ECO:0000256" key="6">
    <source>
        <dbReference type="ARBA" id="ARBA00023004"/>
    </source>
</evidence>
<dbReference type="InterPro" id="IPR058240">
    <property type="entry name" value="rSAM_sf"/>
</dbReference>
<dbReference type="PROSITE" id="PS51332">
    <property type="entry name" value="B12_BINDING"/>
    <property type="match status" value="1"/>
</dbReference>
<reference evidence="10 11" key="1">
    <citation type="journal article" date="2016" name="Nat. Commun.">
        <title>Thousands of microbial genomes shed light on interconnected biogeochemical processes in an aquifer system.</title>
        <authorList>
            <person name="Anantharaman K."/>
            <person name="Brown C.T."/>
            <person name="Hug L.A."/>
            <person name="Sharon I."/>
            <person name="Castelle C.J."/>
            <person name="Probst A.J."/>
            <person name="Thomas B.C."/>
            <person name="Singh A."/>
            <person name="Wilkins M.J."/>
            <person name="Karaoz U."/>
            <person name="Brodie E.L."/>
            <person name="Williams K.H."/>
            <person name="Hubbard S.S."/>
            <person name="Banfield J.F."/>
        </authorList>
    </citation>
    <scope>NUCLEOTIDE SEQUENCE [LARGE SCALE GENOMIC DNA]</scope>
</reference>
<sequence>MKILFITRDFIIEPLGIMYIAGALKKAGHKTDIVKAGVENIEEKVKNFAPDIVAYSLTTGQHGYFLDLNKKLKSQFKFLAVFGGSHPTFFTEIIKNEGVDIICIGEGEEAFAELADKLAKGEDFSTIPNLWVKKNGAIIKNDVRPLNDIDSLAFPDRELIYRKYPKSRDNPIKNFLGGRGCPFNCPYCFNHSLKTIYQGKGQYVRFRSVDNLLQEMLEVKNHYPMAMAYFQDDTFGTEDEWLGEFSEQYPKVIGLPFHCHARINLINERLVGFLKKAECSGVTFAIETADDRLRNQILERNMTKDQIIRASGLVKKAGLKLRIFNMLGLPEGSLKDDLETLKLNILCKPDLGWASIYQPYPRTKLGDLCVQKGIYDGDIDKISETFFEDSVLDIKDKAKINNLQKLFCLTVSFPILFPLVKVLINLPPNGLFKKTYAYWKEKLNRKIYHIQKTI</sequence>
<keyword evidence="2" id="KW-0489">Methyltransferase</keyword>
<evidence type="ECO:0000256" key="7">
    <source>
        <dbReference type="ARBA" id="ARBA00023014"/>
    </source>
</evidence>
<proteinExistence type="predicted"/>
<dbReference type="Pfam" id="PF04055">
    <property type="entry name" value="Radical_SAM"/>
    <property type="match status" value="1"/>
</dbReference>
<dbReference type="SFLD" id="SFLDG01082">
    <property type="entry name" value="B12-binding_domain_containing"/>
    <property type="match status" value="1"/>
</dbReference>
<dbReference type="PANTHER" id="PTHR43409:SF7">
    <property type="entry name" value="BLL1977 PROTEIN"/>
    <property type="match status" value="1"/>
</dbReference>
<dbReference type="SMART" id="SM00729">
    <property type="entry name" value="Elp3"/>
    <property type="match status" value="1"/>
</dbReference>
<evidence type="ECO:0000256" key="5">
    <source>
        <dbReference type="ARBA" id="ARBA00022723"/>
    </source>
</evidence>
<feature type="domain" description="Radical SAM core" evidence="9">
    <location>
        <begin position="162"/>
        <end position="401"/>
    </location>
</feature>
<dbReference type="Proteomes" id="UP000178647">
    <property type="component" value="Unassembled WGS sequence"/>
</dbReference>
<evidence type="ECO:0000313" key="11">
    <source>
        <dbReference type="Proteomes" id="UP000178647"/>
    </source>
</evidence>
<keyword evidence="3" id="KW-0808">Transferase</keyword>
<dbReference type="InterPro" id="IPR006158">
    <property type="entry name" value="Cobalamin-bd"/>
</dbReference>
<dbReference type="InterPro" id="IPR007197">
    <property type="entry name" value="rSAM"/>
</dbReference>
<evidence type="ECO:0000256" key="2">
    <source>
        <dbReference type="ARBA" id="ARBA00022603"/>
    </source>
</evidence>
<evidence type="ECO:0000313" key="10">
    <source>
        <dbReference type="EMBL" id="OGZ23991.1"/>
    </source>
</evidence>
<dbReference type="GO" id="GO:0051539">
    <property type="term" value="F:4 iron, 4 sulfur cluster binding"/>
    <property type="evidence" value="ECO:0007669"/>
    <property type="project" value="UniProtKB-KW"/>
</dbReference>
<dbReference type="InterPro" id="IPR051198">
    <property type="entry name" value="BchE-like"/>
</dbReference>
<dbReference type="PANTHER" id="PTHR43409">
    <property type="entry name" value="ANAEROBIC MAGNESIUM-PROTOPORPHYRIN IX MONOMETHYL ESTER CYCLASE-RELATED"/>
    <property type="match status" value="1"/>
</dbReference>
<dbReference type="SFLD" id="SFLDG01123">
    <property type="entry name" value="methyltransferase_(Class_B)"/>
    <property type="match status" value="1"/>
</dbReference>
<dbReference type="InterPro" id="IPR006638">
    <property type="entry name" value="Elp3/MiaA/NifB-like_rSAM"/>
</dbReference>
<evidence type="ECO:0000256" key="4">
    <source>
        <dbReference type="ARBA" id="ARBA00022691"/>
    </source>
</evidence>
<keyword evidence="5" id="KW-0479">Metal-binding</keyword>
<dbReference type="EMBL" id="MHMH01000021">
    <property type="protein sequence ID" value="OGZ23991.1"/>
    <property type="molecule type" value="Genomic_DNA"/>
</dbReference>
<dbReference type="InterPro" id="IPR036724">
    <property type="entry name" value="Cobalamin-bd_sf"/>
</dbReference>
<dbReference type="GO" id="GO:0003824">
    <property type="term" value="F:catalytic activity"/>
    <property type="evidence" value="ECO:0007669"/>
    <property type="project" value="InterPro"/>
</dbReference>
<accession>A0A1G2EF61</accession>
<dbReference type="PROSITE" id="PS51918">
    <property type="entry name" value="RADICAL_SAM"/>
    <property type="match status" value="1"/>
</dbReference>
<evidence type="ECO:0000259" key="8">
    <source>
        <dbReference type="PROSITE" id="PS51332"/>
    </source>
</evidence>